<dbReference type="Pfam" id="PF12413">
    <property type="entry name" value="DLL_N"/>
    <property type="match status" value="1"/>
</dbReference>
<dbReference type="Pfam" id="PF00046">
    <property type="entry name" value="Homeodomain"/>
    <property type="match status" value="1"/>
</dbReference>
<feature type="region of interest" description="Disordered" evidence="8">
    <location>
        <begin position="367"/>
        <end position="471"/>
    </location>
</feature>
<dbReference type="STRING" id="8932.A0A2I0MIK3"/>
<dbReference type="PANTHER" id="PTHR24327:SF23">
    <property type="entry name" value="HOMEOBOX PROTEIN DLX-2"/>
    <property type="match status" value="1"/>
</dbReference>
<accession>A0A2I0MIK3</accession>
<proteinExistence type="inferred from homology"/>
<evidence type="ECO:0000256" key="2">
    <source>
        <dbReference type="ARBA" id="ARBA00022473"/>
    </source>
</evidence>
<dbReference type="PANTHER" id="PTHR24327">
    <property type="entry name" value="HOMEOBOX PROTEIN"/>
    <property type="match status" value="1"/>
</dbReference>
<feature type="compositionally biased region" description="Basic and acidic residues" evidence="8">
    <location>
        <begin position="367"/>
        <end position="379"/>
    </location>
</feature>
<dbReference type="InterPro" id="IPR022135">
    <property type="entry name" value="Distal-less_N"/>
</dbReference>
<dbReference type="Proteomes" id="UP000053872">
    <property type="component" value="Unassembled WGS sequence"/>
</dbReference>
<evidence type="ECO:0000256" key="4">
    <source>
        <dbReference type="ARBA" id="ARBA00023155"/>
    </source>
</evidence>
<dbReference type="AlphaFoldDB" id="A0A2I0MIK3"/>
<evidence type="ECO:0000313" key="10">
    <source>
        <dbReference type="EMBL" id="PKK29509.1"/>
    </source>
</evidence>
<dbReference type="GO" id="GO:0030154">
    <property type="term" value="P:cell differentiation"/>
    <property type="evidence" value="ECO:0007669"/>
    <property type="project" value="TreeGrafter"/>
</dbReference>
<evidence type="ECO:0000256" key="5">
    <source>
        <dbReference type="ARBA" id="ARBA00023242"/>
    </source>
</evidence>
<gene>
    <name evidence="10" type="primary">DLX2</name>
    <name evidence="10" type="ORF">A306_00003944</name>
</gene>
<sequence length="495" mass="51626">MRNAIPKQEYLPPANSSLHTEHEVLRSCHQHSGLHKPQESPTLPVSTATDSSYYTNQQHGAAGGTPYGPVGSYPYAGGGTAPYSAKAGYDLGYAGVYGSYGPYGSRASPANNDSAEKEDCEPEIRIVNGKPKKVRKPRTIYSSFQLAALQRRFQKTQYLALPERAELAASLGLTQTQVGLSRRGALSACPRAGPLTLDGLGLCPSGRTPPHCATPSCNSEGCSTHRGCIPGDPGGWKKGAKSGVSTPCRLEGPANVGGCGGRGTGAEDPAAGKMIERPRSARPGQGMCSPGGTLPTGLGLRSPGGAGESKGEAGPTGTRRSVGAREGGLFLRTWGKLGGEGRAWGKVRRRSEEKRREGCWKTREAAVYEAKRSSGRDKLPSGPALPQRRGREGESRSVPGTAGPSRPSSLPSLILPASEGRPGGRSLGHSLVSGEGVSPLAGGERLGRRARSEERKTTGPPPEARARVASSTAAPVIWQRLCSRQCAVPSQTPTG</sequence>
<dbReference type="GO" id="GO:0000981">
    <property type="term" value="F:DNA-binding transcription factor activity, RNA polymerase II-specific"/>
    <property type="evidence" value="ECO:0007669"/>
    <property type="project" value="TreeGrafter"/>
</dbReference>
<dbReference type="InParanoid" id="A0A2I0MIK3"/>
<comment type="caution">
    <text evidence="10">The sequence shown here is derived from an EMBL/GenBank/DDBJ whole genome shotgun (WGS) entry which is preliminary data.</text>
</comment>
<feature type="compositionally biased region" description="Polar residues" evidence="8">
    <location>
        <begin position="39"/>
        <end position="59"/>
    </location>
</feature>
<name>A0A2I0MIK3_COLLI</name>
<dbReference type="SUPFAM" id="SSF46689">
    <property type="entry name" value="Homeodomain-like"/>
    <property type="match status" value="1"/>
</dbReference>
<feature type="DNA-binding region" description="Homeobox" evidence="6">
    <location>
        <begin position="134"/>
        <end position="179"/>
    </location>
</feature>
<dbReference type="PROSITE" id="PS50071">
    <property type="entry name" value="HOMEOBOX_2"/>
    <property type="match status" value="1"/>
</dbReference>
<feature type="compositionally biased region" description="Low complexity" evidence="8">
    <location>
        <begin position="290"/>
        <end position="301"/>
    </location>
</feature>
<feature type="compositionally biased region" description="Basic and acidic residues" evidence="8">
    <location>
        <begin position="445"/>
        <end position="457"/>
    </location>
</feature>
<keyword evidence="4 6" id="KW-0371">Homeobox</keyword>
<evidence type="ECO:0000259" key="9">
    <source>
        <dbReference type="PROSITE" id="PS50071"/>
    </source>
</evidence>
<feature type="domain" description="Homeobox" evidence="9">
    <location>
        <begin position="132"/>
        <end position="178"/>
    </location>
</feature>
<dbReference type="CDD" id="cd00086">
    <property type="entry name" value="homeodomain"/>
    <property type="match status" value="1"/>
</dbReference>
<feature type="region of interest" description="Disordered" evidence="8">
    <location>
        <begin position="277"/>
        <end position="326"/>
    </location>
</feature>
<dbReference type="InterPro" id="IPR009057">
    <property type="entry name" value="Homeodomain-like_sf"/>
</dbReference>
<dbReference type="InterPro" id="IPR050460">
    <property type="entry name" value="Distal-less_Homeobox_TF"/>
</dbReference>
<reference evidence="10 11" key="1">
    <citation type="journal article" date="2013" name="Science">
        <title>Genomic diversity and evolution of the head crest in the rock pigeon.</title>
        <authorList>
            <person name="Shapiro M.D."/>
            <person name="Kronenberg Z."/>
            <person name="Li C."/>
            <person name="Domyan E.T."/>
            <person name="Pan H."/>
            <person name="Campbell M."/>
            <person name="Tan H."/>
            <person name="Huff C.D."/>
            <person name="Hu H."/>
            <person name="Vickrey A.I."/>
            <person name="Nielsen S.C."/>
            <person name="Stringham S.A."/>
            <person name="Hu H."/>
            <person name="Willerslev E."/>
            <person name="Gilbert M.T."/>
            <person name="Yandell M."/>
            <person name="Zhang G."/>
            <person name="Wang J."/>
        </authorList>
    </citation>
    <scope>NUCLEOTIDE SEQUENCE [LARGE SCALE GENOMIC DNA]</scope>
    <source>
        <tissue evidence="10">Blood</tissue>
    </source>
</reference>
<keyword evidence="5 6" id="KW-0539">Nucleus</keyword>
<dbReference type="EMBL" id="AKCR02000010">
    <property type="protein sequence ID" value="PKK29509.1"/>
    <property type="molecule type" value="Genomic_DNA"/>
</dbReference>
<feature type="region of interest" description="Disordered" evidence="8">
    <location>
        <begin position="1"/>
        <end position="68"/>
    </location>
</feature>
<comment type="subcellular location">
    <subcellularLocation>
        <location evidence="6 7">Nucleus</location>
    </subcellularLocation>
</comment>
<keyword evidence="11" id="KW-1185">Reference proteome</keyword>
<dbReference type="GO" id="GO:0000978">
    <property type="term" value="F:RNA polymerase II cis-regulatory region sequence-specific DNA binding"/>
    <property type="evidence" value="ECO:0007669"/>
    <property type="project" value="TreeGrafter"/>
</dbReference>
<dbReference type="GO" id="GO:0005634">
    <property type="term" value="C:nucleus"/>
    <property type="evidence" value="ECO:0007669"/>
    <property type="project" value="UniProtKB-SubCell"/>
</dbReference>
<dbReference type="Gene3D" id="1.10.10.60">
    <property type="entry name" value="Homeodomain-like"/>
    <property type="match status" value="1"/>
</dbReference>
<evidence type="ECO:0000256" key="8">
    <source>
        <dbReference type="SAM" id="MobiDB-lite"/>
    </source>
</evidence>
<organism evidence="10 11">
    <name type="scientific">Columba livia</name>
    <name type="common">Rock dove</name>
    <dbReference type="NCBI Taxonomy" id="8932"/>
    <lineage>
        <taxon>Eukaryota</taxon>
        <taxon>Metazoa</taxon>
        <taxon>Chordata</taxon>
        <taxon>Craniata</taxon>
        <taxon>Vertebrata</taxon>
        <taxon>Euteleostomi</taxon>
        <taxon>Archelosauria</taxon>
        <taxon>Archosauria</taxon>
        <taxon>Dinosauria</taxon>
        <taxon>Saurischia</taxon>
        <taxon>Theropoda</taxon>
        <taxon>Coelurosauria</taxon>
        <taxon>Aves</taxon>
        <taxon>Neognathae</taxon>
        <taxon>Neoaves</taxon>
        <taxon>Columbimorphae</taxon>
        <taxon>Columbiformes</taxon>
        <taxon>Columbidae</taxon>
        <taxon>Columba</taxon>
    </lineage>
</organism>
<evidence type="ECO:0000256" key="3">
    <source>
        <dbReference type="ARBA" id="ARBA00023125"/>
    </source>
</evidence>
<evidence type="ECO:0000313" key="11">
    <source>
        <dbReference type="Proteomes" id="UP000053872"/>
    </source>
</evidence>
<comment type="similarity">
    <text evidence="1">Belongs to the distal-less homeobox family.</text>
</comment>
<keyword evidence="2" id="KW-0217">Developmental protein</keyword>
<dbReference type="SMART" id="SM00389">
    <property type="entry name" value="HOX"/>
    <property type="match status" value="1"/>
</dbReference>
<evidence type="ECO:0000256" key="1">
    <source>
        <dbReference type="ARBA" id="ARBA00007916"/>
    </source>
</evidence>
<protein>
    <submittedName>
        <fullName evidence="10">Distal-less homeobox 2</fullName>
    </submittedName>
</protein>
<feature type="compositionally biased region" description="Low complexity" evidence="8">
    <location>
        <begin position="404"/>
        <end position="416"/>
    </location>
</feature>
<dbReference type="InterPro" id="IPR001356">
    <property type="entry name" value="HD"/>
</dbReference>
<evidence type="ECO:0000256" key="6">
    <source>
        <dbReference type="PROSITE-ProRule" id="PRU00108"/>
    </source>
</evidence>
<dbReference type="GO" id="GO:0000122">
    <property type="term" value="P:negative regulation of transcription by RNA polymerase II"/>
    <property type="evidence" value="ECO:0007669"/>
    <property type="project" value="TreeGrafter"/>
</dbReference>
<evidence type="ECO:0000256" key="7">
    <source>
        <dbReference type="RuleBase" id="RU000682"/>
    </source>
</evidence>
<keyword evidence="3 6" id="KW-0238">DNA-binding</keyword>